<reference evidence="1 2" key="1">
    <citation type="submission" date="2017-06" db="EMBL/GenBank/DDBJ databases">
        <title>Complete genome sequence of Paenibacillus donghaensis KCTC 13049T isolated from East Sea sediment, South Korea.</title>
        <authorList>
            <person name="Jung B.K."/>
            <person name="Hong S.-J."/>
            <person name="Shin J.-H."/>
        </authorList>
    </citation>
    <scope>NUCLEOTIDE SEQUENCE [LARGE SCALE GENOMIC DNA]</scope>
    <source>
        <strain evidence="1 2">KCTC 13049</strain>
    </source>
</reference>
<proteinExistence type="predicted"/>
<dbReference type="Proteomes" id="UP000249890">
    <property type="component" value="Chromosome"/>
</dbReference>
<protein>
    <submittedName>
        <fullName evidence="1">Uncharacterized protein</fullName>
    </submittedName>
</protein>
<dbReference type="AlphaFoldDB" id="A0A2Z2KQ48"/>
<evidence type="ECO:0000313" key="1">
    <source>
        <dbReference type="EMBL" id="ASA20958.1"/>
    </source>
</evidence>
<organism evidence="1 2">
    <name type="scientific">Paenibacillus donghaensis</name>
    <dbReference type="NCBI Taxonomy" id="414771"/>
    <lineage>
        <taxon>Bacteria</taxon>
        <taxon>Bacillati</taxon>
        <taxon>Bacillota</taxon>
        <taxon>Bacilli</taxon>
        <taxon>Bacillales</taxon>
        <taxon>Paenibacillaceae</taxon>
        <taxon>Paenibacillus</taxon>
    </lineage>
</organism>
<dbReference type="RefSeq" id="WP_087914973.1">
    <property type="nucleotide sequence ID" value="NZ_CP021780.1"/>
</dbReference>
<sequence length="71" mass="7862">MVVIKKLELSIDLTRPAEEITEAIITIMEFFPGRQLGILQQVDQNIGDMLAAVQPKDEEPAAAKEAKKETP</sequence>
<dbReference type="KEGG" id="pdh:B9T62_09270"/>
<name>A0A2Z2KQ48_9BACL</name>
<accession>A0A2Z2KQ48</accession>
<gene>
    <name evidence="1" type="ORF">B9T62_09270</name>
</gene>
<evidence type="ECO:0000313" key="2">
    <source>
        <dbReference type="Proteomes" id="UP000249890"/>
    </source>
</evidence>
<keyword evidence="2" id="KW-1185">Reference proteome</keyword>
<dbReference type="EMBL" id="CP021780">
    <property type="protein sequence ID" value="ASA20958.1"/>
    <property type="molecule type" value="Genomic_DNA"/>
</dbReference>